<dbReference type="Proteomes" id="UP001279734">
    <property type="component" value="Unassembled WGS sequence"/>
</dbReference>
<dbReference type="AlphaFoldDB" id="A0AAD3XQF0"/>
<evidence type="ECO:0000313" key="2">
    <source>
        <dbReference type="Proteomes" id="UP001279734"/>
    </source>
</evidence>
<keyword evidence="2" id="KW-1185">Reference proteome</keyword>
<reference evidence="1" key="1">
    <citation type="submission" date="2023-05" db="EMBL/GenBank/DDBJ databases">
        <title>Nepenthes gracilis genome sequencing.</title>
        <authorList>
            <person name="Fukushima K."/>
        </authorList>
    </citation>
    <scope>NUCLEOTIDE SEQUENCE</scope>
    <source>
        <strain evidence="1">SING2019-196</strain>
    </source>
</reference>
<gene>
    <name evidence="1" type="ORF">Nepgr_015069</name>
</gene>
<dbReference type="EMBL" id="BSYO01000012">
    <property type="protein sequence ID" value="GMH13228.1"/>
    <property type="molecule type" value="Genomic_DNA"/>
</dbReference>
<evidence type="ECO:0000313" key="1">
    <source>
        <dbReference type="EMBL" id="GMH13228.1"/>
    </source>
</evidence>
<proteinExistence type="predicted"/>
<sequence>MSSGANFNDRLCRICHIDLGYIIGYASRLGHPPPAKGGVPYRLARPLPLARRVWRPGSLLVALDREHPTSLANDVVFD</sequence>
<accession>A0AAD3XQF0</accession>
<protein>
    <submittedName>
        <fullName evidence="1">Uncharacterized protein</fullName>
    </submittedName>
</protein>
<name>A0AAD3XQF0_NEPGR</name>
<organism evidence="1 2">
    <name type="scientific">Nepenthes gracilis</name>
    <name type="common">Slender pitcher plant</name>
    <dbReference type="NCBI Taxonomy" id="150966"/>
    <lineage>
        <taxon>Eukaryota</taxon>
        <taxon>Viridiplantae</taxon>
        <taxon>Streptophyta</taxon>
        <taxon>Embryophyta</taxon>
        <taxon>Tracheophyta</taxon>
        <taxon>Spermatophyta</taxon>
        <taxon>Magnoliopsida</taxon>
        <taxon>eudicotyledons</taxon>
        <taxon>Gunneridae</taxon>
        <taxon>Pentapetalae</taxon>
        <taxon>Caryophyllales</taxon>
        <taxon>Nepenthaceae</taxon>
        <taxon>Nepenthes</taxon>
    </lineage>
</organism>
<comment type="caution">
    <text evidence="1">The sequence shown here is derived from an EMBL/GenBank/DDBJ whole genome shotgun (WGS) entry which is preliminary data.</text>
</comment>